<gene>
    <name evidence="3" type="ORF">FHS90_000161</name>
</gene>
<dbReference type="Gene3D" id="2.60.460.10">
    <property type="entry name" value="protein yfey like domain"/>
    <property type="match status" value="1"/>
</dbReference>
<evidence type="ECO:0000256" key="2">
    <source>
        <dbReference type="SAM" id="SignalP"/>
    </source>
</evidence>
<evidence type="ECO:0000313" key="3">
    <source>
        <dbReference type="EMBL" id="MBA9075464.1"/>
    </source>
</evidence>
<protein>
    <recommendedName>
        <fullName evidence="5">Lipoprotein</fullName>
    </recommendedName>
</protein>
<dbReference type="EMBL" id="JACJIQ010000001">
    <property type="protein sequence ID" value="MBA9075464.1"/>
    <property type="molecule type" value="Genomic_DNA"/>
</dbReference>
<proteinExistence type="predicted"/>
<accession>A0A839G7Q7</accession>
<dbReference type="InterPro" id="IPR038714">
    <property type="entry name" value="YfeY-like_sf"/>
</dbReference>
<dbReference type="PROSITE" id="PS51257">
    <property type="entry name" value="PROKAR_LIPOPROTEIN"/>
    <property type="match status" value="1"/>
</dbReference>
<comment type="caution">
    <text evidence="3">The sequence shown here is derived from an EMBL/GenBank/DDBJ whole genome shotgun (WGS) entry which is preliminary data.</text>
</comment>
<dbReference type="Proteomes" id="UP000563094">
    <property type="component" value="Unassembled WGS sequence"/>
</dbReference>
<name>A0A839G7Q7_9BACT</name>
<keyword evidence="2" id="KW-0732">Signal</keyword>
<keyword evidence="4" id="KW-1185">Reference proteome</keyword>
<dbReference type="RefSeq" id="WP_182511210.1">
    <property type="nucleotide sequence ID" value="NZ_JACJIQ010000001.1"/>
</dbReference>
<feature type="signal peptide" evidence="2">
    <location>
        <begin position="1"/>
        <end position="15"/>
    </location>
</feature>
<feature type="compositionally biased region" description="Low complexity" evidence="1">
    <location>
        <begin position="25"/>
        <end position="41"/>
    </location>
</feature>
<sequence>MKKTTLLLFSLLTLAACNKGETSGQNEQEAQLEEAATNVEEAAAEDTAQSPAGAETPAPAPVELPDEPMPGATSTASAAPSAANPLFNFTLRPGQAGAVQVGMNIAEVKRQYGETKLRETTLQQEGTDTKAYEVLGERRRTDLVVEQQCKGTTCKVYRITVMNPAFKTESGLGIGSTMADLKKNLSISSIGVGEGKLVAISENARMSFVLETATIPSSKWANLKVNDVPESTPVTSILLY</sequence>
<reference evidence="3 4" key="1">
    <citation type="submission" date="2020-08" db="EMBL/GenBank/DDBJ databases">
        <title>Genomic Encyclopedia of Type Strains, Phase IV (KMG-IV): sequencing the most valuable type-strain genomes for metagenomic binning, comparative biology and taxonomic classification.</title>
        <authorList>
            <person name="Goeker M."/>
        </authorList>
    </citation>
    <scope>NUCLEOTIDE SEQUENCE [LARGE SCALE GENOMIC DNA]</scope>
    <source>
        <strain evidence="3 4">DSM 29854</strain>
    </source>
</reference>
<evidence type="ECO:0000256" key="1">
    <source>
        <dbReference type="SAM" id="MobiDB-lite"/>
    </source>
</evidence>
<evidence type="ECO:0000313" key="4">
    <source>
        <dbReference type="Proteomes" id="UP000563094"/>
    </source>
</evidence>
<organism evidence="3 4">
    <name type="scientific">Rufibacter quisquiliarum</name>
    <dbReference type="NCBI Taxonomy" id="1549639"/>
    <lineage>
        <taxon>Bacteria</taxon>
        <taxon>Pseudomonadati</taxon>
        <taxon>Bacteroidota</taxon>
        <taxon>Cytophagia</taxon>
        <taxon>Cytophagales</taxon>
        <taxon>Hymenobacteraceae</taxon>
        <taxon>Rufibacter</taxon>
    </lineage>
</organism>
<evidence type="ECO:0008006" key="5">
    <source>
        <dbReference type="Google" id="ProtNLM"/>
    </source>
</evidence>
<dbReference type="AlphaFoldDB" id="A0A839G7Q7"/>
<feature type="chain" id="PRO_5032494821" description="Lipoprotein" evidence="2">
    <location>
        <begin position="16"/>
        <end position="240"/>
    </location>
</feature>
<feature type="region of interest" description="Disordered" evidence="1">
    <location>
        <begin position="21"/>
        <end position="79"/>
    </location>
</feature>